<dbReference type="PANTHER" id="PTHR22889">
    <property type="entry name" value="WD REPEAT-CONTAINING PROTEIN 89"/>
    <property type="match status" value="1"/>
</dbReference>
<accession>A0AA36EID3</accession>
<sequence length="369" mass="41157">MDATDMDVEVNEQHNRIIPDTSSSSKRFALKNSIQTNFGDDYVFQIVPKEDWTTMAVSLSSNSVKLYSPVTDGTLRAWDTRSYQQVSCLNAGPSQEIFSFSFGGSGDNLLAAGCKSQILFWDWRNKKQVACLEESHMDDVTQVHFVPNEKNKLISASIDGLICTYDTSGEINDDDHLESVINVGTSIGKVGLFGGTYEKLWCLTHIETLSIWDLKESRVDANFEDARSLASNSWSLDHVDYFVDCHYSAVDERLWVIGGTNGGSLGYFPVGYAEGMRSILSPEAVLHGGHGVVVRSVLPSPTMRSVMNNKKQNQNQNQTEGIFGWTGGEDGRLCCWLSDNSSDINQSWISTSLVEKHPKNRKKKRHQPY</sequence>
<evidence type="ECO:0008006" key="5">
    <source>
        <dbReference type="Google" id="ProtNLM"/>
    </source>
</evidence>
<dbReference type="SUPFAM" id="SSF50978">
    <property type="entry name" value="WD40 repeat-like"/>
    <property type="match status" value="1"/>
</dbReference>
<keyword evidence="4" id="KW-1185">Reference proteome</keyword>
<dbReference type="PANTHER" id="PTHR22889:SF0">
    <property type="entry name" value="WD REPEAT-CONTAINING PROTEIN 89"/>
    <property type="match status" value="1"/>
</dbReference>
<keyword evidence="1" id="KW-0853">WD repeat</keyword>
<gene>
    <name evidence="3" type="ORF">LSALG_LOCUS36002</name>
</gene>
<dbReference type="SMART" id="SM00320">
    <property type="entry name" value="WD40"/>
    <property type="match status" value="2"/>
</dbReference>
<evidence type="ECO:0000256" key="1">
    <source>
        <dbReference type="ARBA" id="ARBA00022574"/>
    </source>
</evidence>
<dbReference type="EMBL" id="OX465084">
    <property type="protein sequence ID" value="CAI9297174.1"/>
    <property type="molecule type" value="Genomic_DNA"/>
</dbReference>
<name>A0AA36EID3_LACSI</name>
<dbReference type="AlphaFoldDB" id="A0AA36EID3"/>
<dbReference type="InterPro" id="IPR001680">
    <property type="entry name" value="WD40_rpt"/>
</dbReference>
<organism evidence="3 4">
    <name type="scientific">Lactuca saligna</name>
    <name type="common">Willowleaf lettuce</name>
    <dbReference type="NCBI Taxonomy" id="75948"/>
    <lineage>
        <taxon>Eukaryota</taxon>
        <taxon>Viridiplantae</taxon>
        <taxon>Streptophyta</taxon>
        <taxon>Embryophyta</taxon>
        <taxon>Tracheophyta</taxon>
        <taxon>Spermatophyta</taxon>
        <taxon>Magnoliopsida</taxon>
        <taxon>eudicotyledons</taxon>
        <taxon>Gunneridae</taxon>
        <taxon>Pentapetalae</taxon>
        <taxon>asterids</taxon>
        <taxon>campanulids</taxon>
        <taxon>Asterales</taxon>
        <taxon>Asteraceae</taxon>
        <taxon>Cichorioideae</taxon>
        <taxon>Cichorieae</taxon>
        <taxon>Lactucinae</taxon>
        <taxon>Lactuca</taxon>
    </lineage>
</organism>
<evidence type="ECO:0000313" key="3">
    <source>
        <dbReference type="EMBL" id="CAI9297174.1"/>
    </source>
</evidence>
<dbReference type="Gene3D" id="2.130.10.10">
    <property type="entry name" value="YVTN repeat-like/Quinoprotein amine dehydrogenase"/>
    <property type="match status" value="1"/>
</dbReference>
<dbReference type="InterPro" id="IPR015943">
    <property type="entry name" value="WD40/YVTN_repeat-like_dom_sf"/>
</dbReference>
<protein>
    <recommendedName>
        <fullName evidence="5">WD repeat-containing protein 89</fullName>
    </recommendedName>
</protein>
<reference evidence="3" key="1">
    <citation type="submission" date="2023-04" db="EMBL/GenBank/DDBJ databases">
        <authorList>
            <person name="Vijverberg K."/>
            <person name="Xiong W."/>
            <person name="Schranz E."/>
        </authorList>
    </citation>
    <scope>NUCLEOTIDE SEQUENCE</scope>
</reference>
<dbReference type="InterPro" id="IPR039328">
    <property type="entry name" value="WDR89"/>
</dbReference>
<dbReference type="Proteomes" id="UP001177003">
    <property type="component" value="Chromosome 8"/>
</dbReference>
<proteinExistence type="predicted"/>
<evidence type="ECO:0000256" key="2">
    <source>
        <dbReference type="ARBA" id="ARBA00022737"/>
    </source>
</evidence>
<evidence type="ECO:0000313" key="4">
    <source>
        <dbReference type="Proteomes" id="UP001177003"/>
    </source>
</evidence>
<keyword evidence="2" id="KW-0677">Repeat</keyword>
<dbReference type="InterPro" id="IPR036322">
    <property type="entry name" value="WD40_repeat_dom_sf"/>
</dbReference>